<evidence type="ECO:0000256" key="16">
    <source>
        <dbReference type="ARBA" id="ARBA00078940"/>
    </source>
</evidence>
<evidence type="ECO:0000256" key="6">
    <source>
        <dbReference type="ARBA" id="ARBA00022723"/>
    </source>
</evidence>
<dbReference type="CDD" id="cd08855">
    <property type="entry name" value="ArfGap_AGAP3"/>
    <property type="match status" value="1"/>
</dbReference>
<feature type="compositionally biased region" description="Basic and acidic residues" evidence="21">
    <location>
        <begin position="406"/>
        <end position="418"/>
    </location>
</feature>
<dbReference type="SUPFAM" id="SSF57863">
    <property type="entry name" value="ArfGap/RecO-like zinc finger"/>
    <property type="match status" value="1"/>
</dbReference>
<dbReference type="Pfam" id="PF01412">
    <property type="entry name" value="ArfGap"/>
    <property type="match status" value="1"/>
</dbReference>
<feature type="region of interest" description="Disordered" evidence="21">
    <location>
        <begin position="1"/>
        <end position="22"/>
    </location>
</feature>
<comment type="subcellular location">
    <subcellularLocation>
        <location evidence="1">Cytoplasm</location>
    </subcellularLocation>
</comment>
<dbReference type="InterPro" id="IPR027417">
    <property type="entry name" value="P-loop_NTPase"/>
</dbReference>
<dbReference type="InterPro" id="IPR051282">
    <property type="entry name" value="Arf-GAP_GTPase_ANK_PH"/>
</dbReference>
<keyword evidence="11 19" id="KW-0040">ANK repeat</keyword>
<feature type="compositionally biased region" description="Polar residues" evidence="21">
    <location>
        <begin position="501"/>
        <end position="511"/>
    </location>
</feature>
<dbReference type="RefSeq" id="XP_051275806.1">
    <property type="nucleotide sequence ID" value="XM_051419846.1"/>
</dbReference>
<dbReference type="InterPro" id="IPR001849">
    <property type="entry name" value="PH_domain"/>
</dbReference>
<dbReference type="Pfam" id="PF00071">
    <property type="entry name" value="Ras"/>
    <property type="match status" value="1"/>
</dbReference>
<dbReference type="InterPro" id="IPR001164">
    <property type="entry name" value="ArfGAP_dom"/>
</dbReference>
<comment type="subunit">
    <text evidence="14">Interacts with PML. Interacts with expanded polyglutamine proteins.</text>
</comment>
<feature type="compositionally biased region" description="Low complexity" evidence="21">
    <location>
        <begin position="1315"/>
        <end position="1332"/>
    </location>
</feature>
<dbReference type="GO" id="GO:0005634">
    <property type="term" value="C:nucleus"/>
    <property type="evidence" value="ECO:0007669"/>
    <property type="project" value="TreeGrafter"/>
</dbReference>
<evidence type="ECO:0000256" key="4">
    <source>
        <dbReference type="ARBA" id="ARBA00022490"/>
    </source>
</evidence>
<keyword evidence="6" id="KW-0479">Metal-binding</keyword>
<dbReference type="GO" id="GO:0003924">
    <property type="term" value="F:GTPase activity"/>
    <property type="evidence" value="ECO:0007669"/>
    <property type="project" value="InterPro"/>
</dbReference>
<evidence type="ECO:0000256" key="8">
    <source>
        <dbReference type="ARBA" id="ARBA00022741"/>
    </source>
</evidence>
<keyword evidence="10" id="KW-0862">Zinc</keyword>
<evidence type="ECO:0000256" key="20">
    <source>
        <dbReference type="PROSITE-ProRule" id="PRU00288"/>
    </source>
</evidence>
<dbReference type="GO" id="GO:0005525">
    <property type="term" value="F:GTP binding"/>
    <property type="evidence" value="ECO:0007669"/>
    <property type="project" value="UniProtKB-KW"/>
</dbReference>
<dbReference type="Pfam" id="PF12796">
    <property type="entry name" value="Ank_2"/>
    <property type="match status" value="1"/>
</dbReference>
<dbReference type="FunFam" id="1.25.40.20:FF:000038">
    <property type="entry name" value="Arf-GAP with GTPase, ANK repeat and PH domain-containing protein 3"/>
    <property type="match status" value="1"/>
</dbReference>
<dbReference type="Gene3D" id="2.30.29.30">
    <property type="entry name" value="Pleckstrin-homology domain (PH domain)/Phosphotyrosine-binding domain (PTB)"/>
    <property type="match status" value="2"/>
</dbReference>
<sequence length="1344" mass="147727">MLFLSSGTVDATPKSTAIGPQQQGKTVYHISVILKETQGDAPVSGLGMGQVTHTLVENCQPGGEIISVMPMENSPRLGRARQELDRWPSLSCTGRAGRKREEVVVEENEEELEEVEGKMRTDRFLKQPSKNSGNSSQQDRDVAELSAQTDTQEQHIRSSTLCPVTDHAKGLVFGEHGTVAGHSSLPRAVLRRSRQDEAPLGRKTVSMYGDSFKQQRDSQPEQERRLRRPRSVCMVAGPGAVLSDPQTQLPFKARASILENNQQFRSRKAELRAVDGLNPAVAQRPSAPAEVTPRVRQRSLKPRPVSMTVLELRKRGSDDEIDSQRNCSHTGSDGGGFLKGGFRWRLFGKTPQDKSKEKESDKDEKSSPKSSKSDAPKSTLSSLRRSLSLRIRRTRPRDKVTTGSETESRERTRTKSTSEETIMPQRPFSYLTGRMLPASSEQIEDGGMQYIQYHSKGKVKVMEVPLCPTKLSSKPVQEEPSIWQLIANRFRRKEQPYSGKCESQLSQSKDTGQYPLAGDNKSQPVAIETLAGIDSHKGQDSFVNSQEWTLSRSVPELKVGIVGNLSSGKSALVHRYLTGTYVQEESPEGGRFKKEIVVDGQSYLLLIRDEGGPPELQFAAWVDAVVFVFSLEDEISFQTVYNYFLRLSSYRNTAEVPMVLVGTQDAISAANPRVIDDSRARKLSNDLKRCTYYETCSTYGLNVERVFQDVAQKVVAMRKKQQLSIGPCKSLPNSPSHSSVPTASIPSVHINQAANGGGAFSDYSSSVPSTPSISQREMRIETIAASNTPTPIRKQSKRRSNIFTSRKASEQAKSVDSKTDSIGSGRAIPIKQGILLKRSGKSLNKEWKKKYVTLCDNGVLTYHPSLHDYMQNVHGKEIDLLRTTVKIPGKRPPRAVATVAPTASPKTNGLTKDRSTLQLGIGSTGAPHSNSSTSLQTGGSVFGGSKDGMHQRSFSVSSADQWNEAINTSTSSGAPNGMSDPTSSSVGSATSPKLEPPPSPHANRKKHRRKKSTGITKPDGLSAGNEEQEDSFEFIIVSLTGQTWNFEASTYEERELWVQAIESQIFASLQSCESIKNKSRLGSQSDAMAIQSIRNVRGNSFCVDCDAPNPDWASLNLGALMCIECSGIHRNLGTHLSRVRSLDLDDWPVELSMVMTAIGNAMANSVWEGALEGYTKPGSDSTREEKERWIRAKYEQKLFLVGLPQSDVPLGQQLLRAVVEDDLRLVVVLLAHGTKEEVNETYGDGDGRTALHLSCAMANVVITQLLIWYGVDVKSRDARGQTTLSYARRAGSQECADILLQHGCPNDTSSLTSVPTPNMSRRNPNPNINNNNAQCELNRSISIM</sequence>
<evidence type="ECO:0000259" key="23">
    <source>
        <dbReference type="PROSITE" id="PS50115"/>
    </source>
</evidence>
<dbReference type="FunFam" id="2.30.29.30:FF:000199">
    <property type="entry name" value="Arf-GAP with GTPase, ANK repeat and PH domain-containing protein 3"/>
    <property type="match status" value="1"/>
</dbReference>
<dbReference type="PROSITE" id="PS50003">
    <property type="entry name" value="PH_DOMAIN"/>
    <property type="match status" value="1"/>
</dbReference>
<dbReference type="SMART" id="SM00248">
    <property type="entry name" value="ANK"/>
    <property type="match status" value="2"/>
</dbReference>
<dbReference type="SMART" id="SM00173">
    <property type="entry name" value="RAS"/>
    <property type="match status" value="1"/>
</dbReference>
<dbReference type="InterPro" id="IPR002110">
    <property type="entry name" value="Ankyrin_rpt"/>
</dbReference>
<dbReference type="InterPro" id="IPR011993">
    <property type="entry name" value="PH-like_dom_sf"/>
</dbReference>
<dbReference type="SMART" id="SM00233">
    <property type="entry name" value="PH"/>
    <property type="match status" value="1"/>
</dbReference>
<keyword evidence="5" id="KW-0597">Phosphoprotein</keyword>
<dbReference type="PANTHER" id="PTHR45819">
    <property type="entry name" value="CENTAURIN-GAMMA-1A"/>
    <property type="match status" value="1"/>
</dbReference>
<evidence type="ECO:0000256" key="9">
    <source>
        <dbReference type="ARBA" id="ARBA00022771"/>
    </source>
</evidence>
<dbReference type="PANTHER" id="PTHR45819:SF2">
    <property type="entry name" value="ARF-GAP WITH GTPASE, ANK REPEAT AND PH DOMAIN-CONTAINING PROTEIN 3"/>
    <property type="match status" value="1"/>
</dbReference>
<feature type="region of interest" description="Disordered" evidence="21">
    <location>
        <begin position="790"/>
        <end position="822"/>
    </location>
</feature>
<evidence type="ECO:0000313" key="25">
    <source>
        <dbReference type="Proteomes" id="UP000694389"/>
    </source>
</evidence>
<dbReference type="GeneID" id="127374468"/>
<evidence type="ECO:0000256" key="14">
    <source>
        <dbReference type="ARBA" id="ARBA00063337"/>
    </source>
</evidence>
<evidence type="ECO:0000259" key="22">
    <source>
        <dbReference type="PROSITE" id="PS50003"/>
    </source>
</evidence>
<accession>A0A8C4IUW4</accession>
<dbReference type="InterPro" id="IPR001806">
    <property type="entry name" value="Small_GTPase"/>
</dbReference>
<evidence type="ECO:0000256" key="13">
    <source>
        <dbReference type="ARBA" id="ARBA00054555"/>
    </source>
</evidence>
<dbReference type="Gene3D" id="1.10.220.150">
    <property type="entry name" value="Arf GTPase activating protein"/>
    <property type="match status" value="1"/>
</dbReference>
<feature type="compositionally biased region" description="Polar residues" evidence="21">
    <location>
        <begin position="146"/>
        <end position="161"/>
    </location>
</feature>
<dbReference type="SUPFAM" id="SSF50729">
    <property type="entry name" value="PH domain-like"/>
    <property type="match status" value="1"/>
</dbReference>
<dbReference type="GO" id="GO:0005096">
    <property type="term" value="F:GTPase activator activity"/>
    <property type="evidence" value="ECO:0007669"/>
    <property type="project" value="UniProtKB-KW"/>
</dbReference>
<dbReference type="PROSITE" id="PS51421">
    <property type="entry name" value="RAS"/>
    <property type="match status" value="1"/>
</dbReference>
<gene>
    <name evidence="24" type="primary">agap3</name>
</gene>
<comment type="similarity">
    <text evidence="2">Belongs to the centaurin gamma-like family.</text>
</comment>
<keyword evidence="4" id="KW-0963">Cytoplasm</keyword>
<dbReference type="SMART" id="SM00175">
    <property type="entry name" value="RAB"/>
    <property type="match status" value="1"/>
</dbReference>
<feature type="region of interest" description="Disordered" evidence="21">
    <location>
        <begin position="107"/>
        <end position="161"/>
    </location>
</feature>
<dbReference type="GO" id="GO:0005737">
    <property type="term" value="C:cytoplasm"/>
    <property type="evidence" value="ECO:0007669"/>
    <property type="project" value="UniProtKB-SubCell"/>
</dbReference>
<proteinExistence type="inferred from homology"/>
<feature type="compositionally biased region" description="Basic and acidic residues" evidence="21">
    <location>
        <begin position="115"/>
        <end position="125"/>
    </location>
</feature>
<dbReference type="InterPro" id="IPR038508">
    <property type="entry name" value="ArfGAP_dom_sf"/>
</dbReference>
<dbReference type="GO" id="GO:0008270">
    <property type="term" value="F:zinc ion binding"/>
    <property type="evidence" value="ECO:0007669"/>
    <property type="project" value="UniProtKB-KW"/>
</dbReference>
<feature type="region of interest" description="Disordered" evidence="21">
    <location>
        <begin position="315"/>
        <end position="426"/>
    </location>
</feature>
<feature type="compositionally biased region" description="Polar residues" evidence="21">
    <location>
        <begin position="128"/>
        <end position="137"/>
    </location>
</feature>
<dbReference type="Gene3D" id="3.40.50.300">
    <property type="entry name" value="P-loop containing nucleotide triphosphate hydrolases"/>
    <property type="match status" value="1"/>
</dbReference>
<dbReference type="FunFam" id="3.40.50.300:FF:000178">
    <property type="entry name" value="Arf-GAP with GTPase, ANK repeat and PH domain-containing protein 1"/>
    <property type="match status" value="1"/>
</dbReference>
<keyword evidence="3" id="KW-0343">GTPase activation</keyword>
<feature type="compositionally biased region" description="Basic and acidic residues" evidence="21">
    <location>
        <begin position="351"/>
        <end position="375"/>
    </location>
</feature>
<dbReference type="Ensembl" id="ENSDLAT00005065815.2">
    <property type="protein sequence ID" value="ENSDLAP00005062174.1"/>
    <property type="gene ID" value="ENSDLAG00005025915.2"/>
</dbReference>
<dbReference type="PROSITE" id="PS50297">
    <property type="entry name" value="ANK_REP_REGION"/>
    <property type="match status" value="1"/>
</dbReference>
<keyword evidence="9 20" id="KW-0863">Zinc-finger</keyword>
<evidence type="ECO:0000256" key="18">
    <source>
        <dbReference type="ARBA" id="ARBA00081856"/>
    </source>
</evidence>
<name>A0A8C4IUW4_DICLA</name>
<feature type="compositionally biased region" description="Basic and acidic residues" evidence="21">
    <location>
        <begin position="213"/>
        <end position="224"/>
    </location>
</feature>
<dbReference type="SUPFAM" id="SSF48403">
    <property type="entry name" value="Ankyrin repeat"/>
    <property type="match status" value="1"/>
</dbReference>
<dbReference type="SMART" id="SM00105">
    <property type="entry name" value="ArfGap"/>
    <property type="match status" value="1"/>
</dbReference>
<feature type="region of interest" description="Disordered" evidence="21">
    <location>
        <begin position="282"/>
        <end position="303"/>
    </location>
</feature>
<feature type="compositionally biased region" description="Low complexity" evidence="21">
    <location>
        <begin position="376"/>
        <end position="389"/>
    </location>
</feature>
<feature type="compositionally biased region" description="Basic and acidic residues" evidence="21">
    <location>
        <begin position="807"/>
        <end position="819"/>
    </location>
</feature>
<keyword evidence="12" id="KW-0342">GTP-binding</keyword>
<reference evidence="24" key="2">
    <citation type="submission" date="2025-09" db="UniProtKB">
        <authorList>
            <consortium name="Ensembl"/>
        </authorList>
    </citation>
    <scope>IDENTIFICATION</scope>
</reference>
<feature type="compositionally biased region" description="Polar residues" evidence="21">
    <location>
        <begin position="926"/>
        <end position="939"/>
    </location>
</feature>
<dbReference type="Proteomes" id="UP000694389">
    <property type="component" value="Unassembled WGS sequence"/>
</dbReference>
<dbReference type="SUPFAM" id="SSF52540">
    <property type="entry name" value="P-loop containing nucleoside triphosphate hydrolases"/>
    <property type="match status" value="1"/>
</dbReference>
<dbReference type="InterPro" id="IPR036770">
    <property type="entry name" value="Ankyrin_rpt-contain_sf"/>
</dbReference>
<feature type="repeat" description="ANK" evidence="19">
    <location>
        <begin position="1246"/>
        <end position="1278"/>
    </location>
</feature>
<keyword evidence="25" id="KW-1185">Reference proteome</keyword>
<evidence type="ECO:0000256" key="17">
    <source>
        <dbReference type="ARBA" id="ARBA00080364"/>
    </source>
</evidence>
<feature type="domain" description="Arf-GAP" evidence="23">
    <location>
        <begin position="1087"/>
        <end position="1208"/>
    </location>
</feature>
<dbReference type="CDD" id="cd04103">
    <property type="entry name" value="Centaurin_gamma"/>
    <property type="match status" value="1"/>
</dbReference>
<dbReference type="Gene3D" id="1.25.40.20">
    <property type="entry name" value="Ankyrin repeat-containing domain"/>
    <property type="match status" value="1"/>
</dbReference>
<evidence type="ECO:0000256" key="11">
    <source>
        <dbReference type="ARBA" id="ARBA00023043"/>
    </source>
</evidence>
<organism evidence="24 25">
    <name type="scientific">Dicentrarchus labrax</name>
    <name type="common">European seabass</name>
    <name type="synonym">Morone labrax</name>
    <dbReference type="NCBI Taxonomy" id="13489"/>
    <lineage>
        <taxon>Eukaryota</taxon>
        <taxon>Metazoa</taxon>
        <taxon>Chordata</taxon>
        <taxon>Craniata</taxon>
        <taxon>Vertebrata</taxon>
        <taxon>Euteleostomi</taxon>
        <taxon>Actinopterygii</taxon>
        <taxon>Neopterygii</taxon>
        <taxon>Teleostei</taxon>
        <taxon>Neoteleostei</taxon>
        <taxon>Acanthomorphata</taxon>
        <taxon>Eupercaria</taxon>
        <taxon>Moronidae</taxon>
        <taxon>Dicentrarchus</taxon>
    </lineage>
</organism>
<evidence type="ECO:0000256" key="15">
    <source>
        <dbReference type="ARBA" id="ARBA00069132"/>
    </source>
</evidence>
<dbReference type="PROSITE" id="PS50115">
    <property type="entry name" value="ARFGAP"/>
    <property type="match status" value="1"/>
</dbReference>
<evidence type="ECO:0000256" key="3">
    <source>
        <dbReference type="ARBA" id="ARBA00022468"/>
    </source>
</evidence>
<protein>
    <recommendedName>
        <fullName evidence="15">Arf-GAP with GTPase, ANK repeat and PH domain-containing protein 3</fullName>
    </recommendedName>
    <alternativeName>
        <fullName evidence="16">CRAM-associated GTPase</fullName>
    </alternativeName>
    <alternativeName>
        <fullName evidence="17">Centaurin-gamma-3</fullName>
    </alternativeName>
    <alternativeName>
        <fullName evidence="18">MR1-interacting protein</fullName>
    </alternativeName>
</protein>
<evidence type="ECO:0000256" key="7">
    <source>
        <dbReference type="ARBA" id="ARBA00022737"/>
    </source>
</evidence>
<comment type="function">
    <text evidence="13">GTPase-activating protein for the ADP ribosylation factor family. GTPase which may be involved in the degradation of expanded polyglutamine proteins through the ubiquitin-proteasome pathway.</text>
</comment>
<evidence type="ECO:0000256" key="19">
    <source>
        <dbReference type="PROSITE-ProRule" id="PRU00023"/>
    </source>
</evidence>
<dbReference type="GeneTree" id="ENSGT00940000159586"/>
<feature type="region of interest" description="Disordered" evidence="21">
    <location>
        <begin position="193"/>
        <end position="228"/>
    </location>
</feature>
<keyword evidence="8" id="KW-0547">Nucleotide-binding</keyword>
<evidence type="ECO:0000256" key="5">
    <source>
        <dbReference type="ARBA" id="ARBA00022553"/>
    </source>
</evidence>
<feature type="region of interest" description="Disordered" evidence="21">
    <location>
        <begin position="496"/>
        <end position="520"/>
    </location>
</feature>
<dbReference type="PROSITE" id="PS51419">
    <property type="entry name" value="RAB"/>
    <property type="match status" value="1"/>
</dbReference>
<dbReference type="FunFam" id="1.10.220.150:FF:000001">
    <property type="entry name" value="Arf-GAP with GTPase, ANK repeat and PH domain-containing protein 1"/>
    <property type="match status" value="1"/>
</dbReference>
<evidence type="ECO:0000256" key="1">
    <source>
        <dbReference type="ARBA" id="ARBA00004496"/>
    </source>
</evidence>
<evidence type="ECO:0000256" key="2">
    <source>
        <dbReference type="ARBA" id="ARBA00005430"/>
    </source>
</evidence>
<dbReference type="OrthoDB" id="6136903at2759"/>
<evidence type="ECO:0000256" key="21">
    <source>
        <dbReference type="SAM" id="MobiDB-lite"/>
    </source>
</evidence>
<evidence type="ECO:0000256" key="12">
    <source>
        <dbReference type="ARBA" id="ARBA00023134"/>
    </source>
</evidence>
<feature type="compositionally biased region" description="Basic residues" evidence="21">
    <location>
        <begin position="1002"/>
        <end position="1012"/>
    </location>
</feature>
<keyword evidence="7" id="KW-0677">Repeat</keyword>
<feature type="domain" description="PH" evidence="22">
    <location>
        <begin position="828"/>
        <end position="1066"/>
    </location>
</feature>
<dbReference type="PROSITE" id="PS50088">
    <property type="entry name" value="ANK_REPEAT"/>
    <property type="match status" value="1"/>
</dbReference>
<dbReference type="InterPro" id="IPR037278">
    <property type="entry name" value="ARFGAP/RecO"/>
</dbReference>
<reference evidence="24" key="1">
    <citation type="submission" date="2025-08" db="UniProtKB">
        <authorList>
            <consortium name="Ensembl"/>
        </authorList>
    </citation>
    <scope>IDENTIFICATION</scope>
</reference>
<feature type="region of interest" description="Disordered" evidence="21">
    <location>
        <begin position="1307"/>
        <end position="1333"/>
    </location>
</feature>
<evidence type="ECO:0000256" key="10">
    <source>
        <dbReference type="ARBA" id="ARBA00022833"/>
    </source>
</evidence>
<feature type="region of interest" description="Disordered" evidence="21">
    <location>
        <begin position="918"/>
        <end position="1027"/>
    </location>
</feature>
<dbReference type="FunFam" id="2.30.29.30:FF:000077">
    <property type="entry name" value="Arf-GAP with GTPase, ANK repeat and PH domain-containing protein 1"/>
    <property type="match status" value="1"/>
</dbReference>
<dbReference type="CDD" id="cd01250">
    <property type="entry name" value="PH_AGAP"/>
    <property type="match status" value="1"/>
</dbReference>
<dbReference type="PRINTS" id="PR00405">
    <property type="entry name" value="REVINTRACTNG"/>
</dbReference>
<evidence type="ECO:0000313" key="24">
    <source>
        <dbReference type="Ensembl" id="ENSDLAP00005062174.1"/>
    </source>
</evidence>
<feature type="compositionally biased region" description="Polar residues" evidence="21">
    <location>
        <begin position="952"/>
        <end position="991"/>
    </location>
</feature>